<dbReference type="EMBL" id="AKKU01000026">
    <property type="protein sequence ID" value="EIW87853.1"/>
    <property type="molecule type" value="Genomic_DNA"/>
</dbReference>
<dbReference type="STRING" id="1195246.AGRI_15080"/>
<evidence type="ECO:0000313" key="2">
    <source>
        <dbReference type="Proteomes" id="UP000035062"/>
    </source>
</evidence>
<evidence type="ECO:0000313" key="1">
    <source>
        <dbReference type="EMBL" id="EIW87853.1"/>
    </source>
</evidence>
<gene>
    <name evidence="1" type="ORF">AGRI_15080</name>
</gene>
<dbReference type="InterPro" id="IPR006311">
    <property type="entry name" value="TAT_signal"/>
</dbReference>
<keyword evidence="2" id="KW-1185">Reference proteome</keyword>
<comment type="caution">
    <text evidence="1">The sequence shown here is derived from an EMBL/GenBank/DDBJ whole genome shotgun (WGS) entry which is preliminary data.</text>
</comment>
<name>I8U790_9ALTE</name>
<proteinExistence type="predicted"/>
<sequence>MQGHDQKEQDTAKLNRRKFLTRAGAGLVIASLPAKSVWAGSNGLAGSIIASGHGSDFAGGKPLVLKSSGFFGNSGGGSKASSGFGITSNYFCNIFPGNPLPTIAPEDLQKEDKSLETLTMRDILQTNNLKFHGDGKVNRFMAATYMNAIFHGQFGIYFPVIGSSPTFQTPQDLAEYLYLNGLNNGELFGLELQELFAAYAV</sequence>
<protein>
    <submittedName>
        <fullName evidence="1">Uncharacterized protein</fullName>
    </submittedName>
</protein>
<dbReference type="PROSITE" id="PS51318">
    <property type="entry name" value="TAT"/>
    <property type="match status" value="1"/>
</dbReference>
<dbReference type="Proteomes" id="UP000035062">
    <property type="component" value="Unassembled WGS sequence"/>
</dbReference>
<dbReference type="PATRIC" id="fig|1195246.3.peg.2993"/>
<dbReference type="eggNOG" id="ENOG50337MZ">
    <property type="taxonomic scope" value="Bacteria"/>
</dbReference>
<dbReference type="AlphaFoldDB" id="I8U790"/>
<reference evidence="1 2" key="1">
    <citation type="journal article" date="2012" name="J. Bacteriol.">
        <title>Genome Sequence of Pectin-Degrading Alishewanella agri, Isolated from Landfill Soil.</title>
        <authorList>
            <person name="Kim J."/>
            <person name="Jung J."/>
            <person name="Sung J.S."/>
            <person name="Chun J."/>
            <person name="Park W."/>
        </authorList>
    </citation>
    <scope>NUCLEOTIDE SEQUENCE [LARGE SCALE GENOMIC DNA]</scope>
    <source>
        <strain evidence="1 2">BL06</strain>
    </source>
</reference>
<organism evidence="1 2">
    <name type="scientific">Alishewanella agri BL06</name>
    <dbReference type="NCBI Taxonomy" id="1195246"/>
    <lineage>
        <taxon>Bacteria</taxon>
        <taxon>Pseudomonadati</taxon>
        <taxon>Pseudomonadota</taxon>
        <taxon>Gammaproteobacteria</taxon>
        <taxon>Alteromonadales</taxon>
        <taxon>Alteromonadaceae</taxon>
        <taxon>Alishewanella</taxon>
    </lineage>
</organism>
<dbReference type="RefSeq" id="WP_008985759.1">
    <property type="nucleotide sequence ID" value="NZ_AKKU01000026.1"/>
</dbReference>
<accession>I8U790</accession>